<proteinExistence type="inferred from homology"/>
<keyword evidence="6" id="KW-0460">Magnesium</keyword>
<organism evidence="7 8">
    <name type="scientific">Corynebacterium renale</name>
    <dbReference type="NCBI Taxonomy" id="1724"/>
    <lineage>
        <taxon>Bacteria</taxon>
        <taxon>Bacillati</taxon>
        <taxon>Actinomycetota</taxon>
        <taxon>Actinomycetes</taxon>
        <taxon>Mycobacteriales</taxon>
        <taxon>Corynebacteriaceae</taxon>
        <taxon>Corynebacterium</taxon>
    </lineage>
</organism>
<evidence type="ECO:0000256" key="2">
    <source>
        <dbReference type="ARBA" id="ARBA00005199"/>
    </source>
</evidence>
<evidence type="ECO:0000256" key="5">
    <source>
        <dbReference type="ARBA" id="ARBA00024179"/>
    </source>
</evidence>
<dbReference type="Pfam" id="PF02358">
    <property type="entry name" value="Trehalose_PPase"/>
    <property type="match status" value="1"/>
</dbReference>
<dbReference type="STRING" id="1724.GCA_001044175_02236"/>
<comment type="function">
    <text evidence="5 6">Removes the phosphate from trehalose 6-phosphate to produce free trehalose.</text>
</comment>
<sequence>MPSPLTHADLDALAQVDNLLVISDFDGTLAGFSTEPMNVPVNEAGVQALGRLATLPRTTAGILSGRSLEQLDVVCPLRSPVLRVGSHGAEPEGAPILLNDAQRAALDAADDELTRIAARAEGSFVERKPFQRVLHTRAVGDRALAADMANAALTAGAQIPGIGVHEGKAVIELSVATATKGSWLREFMAATTPDATLFLGDDTTDETAFAVLAEPNIGVKVGRAETAANRTVAGISEVGHALEYLAEARFNATRV</sequence>
<evidence type="ECO:0000256" key="1">
    <source>
        <dbReference type="ARBA" id="ARBA00000500"/>
    </source>
</evidence>
<gene>
    <name evidence="7" type="ORF">ATK06_1104</name>
</gene>
<keyword evidence="4 6" id="KW-0378">Hydrolase</keyword>
<dbReference type="EMBL" id="PDJF01000001">
    <property type="protein sequence ID" value="PFG28022.1"/>
    <property type="molecule type" value="Genomic_DNA"/>
</dbReference>
<dbReference type="GO" id="GO:0005992">
    <property type="term" value="P:trehalose biosynthetic process"/>
    <property type="evidence" value="ECO:0007669"/>
    <property type="project" value="UniProtKB-UniPathway"/>
</dbReference>
<dbReference type="AlphaFoldDB" id="A0A2A9DPW1"/>
<dbReference type="InterPro" id="IPR044651">
    <property type="entry name" value="OTSB-like"/>
</dbReference>
<comment type="caution">
    <text evidence="7">The sequence shown here is derived from an EMBL/GenBank/DDBJ whole genome shotgun (WGS) entry which is preliminary data.</text>
</comment>
<comment type="pathway">
    <text evidence="2 6">Glycan biosynthesis; trehalose biosynthesis.</text>
</comment>
<evidence type="ECO:0000256" key="3">
    <source>
        <dbReference type="ARBA" id="ARBA00008770"/>
    </source>
</evidence>
<keyword evidence="6" id="KW-0479">Metal-binding</keyword>
<dbReference type="Gene3D" id="3.30.70.1020">
    <property type="entry name" value="Trehalose-6-phosphate phosphatase related protein, domain 2"/>
    <property type="match status" value="1"/>
</dbReference>
<evidence type="ECO:0000256" key="4">
    <source>
        <dbReference type="ARBA" id="ARBA00022801"/>
    </source>
</evidence>
<comment type="cofactor">
    <cofactor evidence="6">
        <name>Mg(2+)</name>
        <dbReference type="ChEBI" id="CHEBI:18420"/>
    </cofactor>
</comment>
<protein>
    <recommendedName>
        <fullName evidence="6">Trehalose 6-phosphate phosphatase</fullName>
        <ecNumber evidence="6">3.1.3.12</ecNumber>
    </recommendedName>
</protein>
<dbReference type="GO" id="GO:0004805">
    <property type="term" value="F:trehalose-phosphatase activity"/>
    <property type="evidence" value="ECO:0007669"/>
    <property type="project" value="UniProtKB-EC"/>
</dbReference>
<evidence type="ECO:0000313" key="8">
    <source>
        <dbReference type="Proteomes" id="UP000221653"/>
    </source>
</evidence>
<dbReference type="Proteomes" id="UP000221653">
    <property type="component" value="Unassembled WGS sequence"/>
</dbReference>
<dbReference type="PANTHER" id="PTHR43768">
    <property type="entry name" value="TREHALOSE 6-PHOSPHATE PHOSPHATASE"/>
    <property type="match status" value="1"/>
</dbReference>
<comment type="catalytic activity">
    <reaction evidence="1 6">
        <text>alpha,alpha-trehalose 6-phosphate + H2O = alpha,alpha-trehalose + phosphate</text>
        <dbReference type="Rhea" id="RHEA:23420"/>
        <dbReference type="ChEBI" id="CHEBI:15377"/>
        <dbReference type="ChEBI" id="CHEBI:16551"/>
        <dbReference type="ChEBI" id="CHEBI:43474"/>
        <dbReference type="ChEBI" id="CHEBI:58429"/>
        <dbReference type="EC" id="3.1.3.12"/>
    </reaction>
</comment>
<dbReference type="InterPro" id="IPR003337">
    <property type="entry name" value="Trehalose_PPase"/>
</dbReference>
<dbReference type="NCBIfam" id="TIGR00685">
    <property type="entry name" value="T6PP"/>
    <property type="match status" value="1"/>
</dbReference>
<accession>A0A2A9DPW1</accession>
<evidence type="ECO:0000313" key="7">
    <source>
        <dbReference type="EMBL" id="PFG28022.1"/>
    </source>
</evidence>
<reference evidence="7 8" key="1">
    <citation type="submission" date="2017-10" db="EMBL/GenBank/DDBJ databases">
        <title>Sequencing the genomes of 1000 actinobacteria strains.</title>
        <authorList>
            <person name="Klenk H.-P."/>
        </authorList>
    </citation>
    <scope>NUCLEOTIDE SEQUENCE [LARGE SCALE GENOMIC DNA]</scope>
    <source>
        <strain evidence="7 8">DSM 20688</strain>
    </source>
</reference>
<dbReference type="InterPro" id="IPR023214">
    <property type="entry name" value="HAD_sf"/>
</dbReference>
<evidence type="ECO:0000256" key="6">
    <source>
        <dbReference type="RuleBase" id="RU361117"/>
    </source>
</evidence>
<dbReference type="InterPro" id="IPR006379">
    <property type="entry name" value="HAD-SF_hydro_IIB"/>
</dbReference>
<dbReference type="NCBIfam" id="TIGR01484">
    <property type="entry name" value="HAD-SF-IIB"/>
    <property type="match status" value="1"/>
</dbReference>
<dbReference type="RefSeq" id="WP_048380795.1">
    <property type="nucleotide sequence ID" value="NZ_LDYE01000008.1"/>
</dbReference>
<dbReference type="GO" id="GO:0046872">
    <property type="term" value="F:metal ion binding"/>
    <property type="evidence" value="ECO:0007669"/>
    <property type="project" value="UniProtKB-KW"/>
</dbReference>
<dbReference type="EC" id="3.1.3.12" evidence="6"/>
<dbReference type="OrthoDB" id="9816160at2"/>
<comment type="similarity">
    <text evidence="3 6">Belongs to the trehalose phosphatase family.</text>
</comment>
<keyword evidence="8" id="KW-1185">Reference proteome</keyword>
<name>A0A2A9DPW1_9CORY</name>
<dbReference type="InterPro" id="IPR036412">
    <property type="entry name" value="HAD-like_sf"/>
</dbReference>
<dbReference type="Gene3D" id="3.40.50.1000">
    <property type="entry name" value="HAD superfamily/HAD-like"/>
    <property type="match status" value="1"/>
</dbReference>
<dbReference type="SUPFAM" id="SSF56784">
    <property type="entry name" value="HAD-like"/>
    <property type="match status" value="1"/>
</dbReference>
<dbReference type="PANTHER" id="PTHR43768:SF3">
    <property type="entry name" value="TREHALOSE 6-PHOSPHATE PHOSPHATASE"/>
    <property type="match status" value="1"/>
</dbReference>
<dbReference type="UniPathway" id="UPA00299"/>